<dbReference type="Pfam" id="PF00535">
    <property type="entry name" value="Glycos_transf_2"/>
    <property type="match status" value="1"/>
</dbReference>
<dbReference type="EMBL" id="FNJU01000019">
    <property type="protein sequence ID" value="SDP95635.1"/>
    <property type="molecule type" value="Genomic_DNA"/>
</dbReference>
<dbReference type="GO" id="GO:0016757">
    <property type="term" value="F:glycosyltransferase activity"/>
    <property type="evidence" value="ECO:0007669"/>
    <property type="project" value="UniProtKB-KW"/>
</dbReference>
<keyword evidence="6" id="KW-1185">Reference proteome</keyword>
<dbReference type="InterPro" id="IPR001173">
    <property type="entry name" value="Glyco_trans_2-like"/>
</dbReference>
<protein>
    <submittedName>
        <fullName evidence="5">Glycosyltransferase involved in cell wall bisynthesis</fullName>
    </submittedName>
</protein>
<reference evidence="6" key="1">
    <citation type="submission" date="2016-10" db="EMBL/GenBank/DDBJ databases">
        <authorList>
            <person name="Varghese N."/>
            <person name="Submissions S."/>
        </authorList>
    </citation>
    <scope>NUCLEOTIDE SEQUENCE [LARGE SCALE GENOMIC DNA]</scope>
    <source>
        <strain evidence="6">IBRC-M10078</strain>
    </source>
</reference>
<keyword evidence="2" id="KW-0328">Glycosyltransferase</keyword>
<evidence type="ECO:0000256" key="2">
    <source>
        <dbReference type="ARBA" id="ARBA00022676"/>
    </source>
</evidence>
<organism evidence="5 6">
    <name type="scientific">Litchfieldia salsa</name>
    <dbReference type="NCBI Taxonomy" id="930152"/>
    <lineage>
        <taxon>Bacteria</taxon>
        <taxon>Bacillati</taxon>
        <taxon>Bacillota</taxon>
        <taxon>Bacilli</taxon>
        <taxon>Bacillales</taxon>
        <taxon>Bacillaceae</taxon>
        <taxon>Litchfieldia</taxon>
    </lineage>
</organism>
<dbReference type="RefSeq" id="WP_090859389.1">
    <property type="nucleotide sequence ID" value="NZ_FNJU01000019.1"/>
</dbReference>
<evidence type="ECO:0000313" key="5">
    <source>
        <dbReference type="EMBL" id="SDP95635.1"/>
    </source>
</evidence>
<sequence length="507" mass="56968">MKNTNITKSNKKVSVIIPAQNEEKMIGKLIKEFNKLDPFEIIVVVNGSTDQTKKIAESLGVKVIEYNQALGKNVPRAIGAYHAEGDILLFMDGDQFIPAYKFMPFIKSIHDGVDIALNDFSWLLKRKVRPHPTAIVRKALNLFLKKEELDIDSFVSIPHAVSRKAVDLIGWWNFADTAVALTLAVEKNLTINSPIAIDVIRNNAYRSIKLIKAQNSPFAKSHDTIIGDHVFGLYTLIQQKGSRGGFQDSLSRRFIFKRGKGRFKKQCVENRSAVIMTHRGAGQLQSIISTLAKLEIKDIILIDHENSGKLLFQNVTILETNEKYVPNLDRLSAAKKAKGEVVLFLDGNQKIDETKIEAFYKSVETTKGIAINDVSYCLQNYPIGSKNSIYFFLNILLKKPNLSNCSLNEYPHAIHHQVLQEIGLESLLIPPLAYVKAVLSGIPLKVPCRVNLEEDLENKNESTFLGDHLEAVNFIINHTNKRGGFSDGTKDRNAIQQLKEVRFYNGK</sequence>
<keyword evidence="3 5" id="KW-0808">Transferase</keyword>
<dbReference type="InterPro" id="IPR029044">
    <property type="entry name" value="Nucleotide-diphossugar_trans"/>
</dbReference>
<dbReference type="PANTHER" id="PTHR43630">
    <property type="entry name" value="POLY-BETA-1,6-N-ACETYL-D-GLUCOSAMINE SYNTHASE"/>
    <property type="match status" value="1"/>
</dbReference>
<gene>
    <name evidence="5" type="ORF">SAMN05216565_1196</name>
</gene>
<dbReference type="AlphaFoldDB" id="A0A1H0WYW8"/>
<dbReference type="Proteomes" id="UP000199159">
    <property type="component" value="Unassembled WGS sequence"/>
</dbReference>
<name>A0A1H0WYW8_9BACI</name>
<evidence type="ECO:0000259" key="4">
    <source>
        <dbReference type="Pfam" id="PF00535"/>
    </source>
</evidence>
<dbReference type="SUPFAM" id="SSF53448">
    <property type="entry name" value="Nucleotide-diphospho-sugar transferases"/>
    <property type="match status" value="1"/>
</dbReference>
<dbReference type="OrthoDB" id="2902148at2"/>
<evidence type="ECO:0000256" key="1">
    <source>
        <dbReference type="ARBA" id="ARBA00006739"/>
    </source>
</evidence>
<feature type="domain" description="Glycosyltransferase 2-like" evidence="4">
    <location>
        <begin position="14"/>
        <end position="116"/>
    </location>
</feature>
<evidence type="ECO:0000313" key="6">
    <source>
        <dbReference type="Proteomes" id="UP000199159"/>
    </source>
</evidence>
<proteinExistence type="inferred from homology"/>
<accession>A0A1H0WYW8</accession>
<comment type="similarity">
    <text evidence="1">Belongs to the glycosyltransferase 2 family.</text>
</comment>
<dbReference type="PANTHER" id="PTHR43630:SF1">
    <property type="entry name" value="POLY-BETA-1,6-N-ACETYL-D-GLUCOSAMINE SYNTHASE"/>
    <property type="match status" value="1"/>
</dbReference>
<evidence type="ECO:0000256" key="3">
    <source>
        <dbReference type="ARBA" id="ARBA00022679"/>
    </source>
</evidence>
<dbReference type="Gene3D" id="3.90.550.10">
    <property type="entry name" value="Spore Coat Polysaccharide Biosynthesis Protein SpsA, Chain A"/>
    <property type="match status" value="1"/>
</dbReference>
<dbReference type="STRING" id="930152.SAMN05216565_1196"/>